<organism evidence="2 3">
    <name type="scientific">Ridgeia piscesae</name>
    <name type="common">Tubeworm</name>
    <dbReference type="NCBI Taxonomy" id="27915"/>
    <lineage>
        <taxon>Eukaryota</taxon>
        <taxon>Metazoa</taxon>
        <taxon>Spiralia</taxon>
        <taxon>Lophotrochozoa</taxon>
        <taxon>Annelida</taxon>
        <taxon>Polychaeta</taxon>
        <taxon>Sedentaria</taxon>
        <taxon>Canalipalpata</taxon>
        <taxon>Sabellida</taxon>
        <taxon>Siboglinidae</taxon>
        <taxon>Ridgeia</taxon>
    </lineage>
</organism>
<comment type="caution">
    <text evidence="2">The sequence shown here is derived from an EMBL/GenBank/DDBJ whole genome shotgun (WGS) entry which is preliminary data.</text>
</comment>
<proteinExistence type="predicted"/>
<keyword evidence="3" id="KW-1185">Reference proteome</keyword>
<protein>
    <submittedName>
        <fullName evidence="2">Uncharacterized protein</fullName>
    </submittedName>
</protein>
<name>A0AAD9NND3_RIDPI</name>
<feature type="compositionally biased region" description="Basic and acidic residues" evidence="1">
    <location>
        <begin position="140"/>
        <end position="151"/>
    </location>
</feature>
<evidence type="ECO:0000256" key="1">
    <source>
        <dbReference type="SAM" id="MobiDB-lite"/>
    </source>
</evidence>
<evidence type="ECO:0000313" key="2">
    <source>
        <dbReference type="EMBL" id="KAK2176737.1"/>
    </source>
</evidence>
<accession>A0AAD9NND3</accession>
<gene>
    <name evidence="2" type="ORF">NP493_643g03000</name>
</gene>
<sequence length="481" mass="55330">MPPQATSVVPQSQMNVLELGLRNMRRSHLRTMPEFIDMYDGIMKHFTDVKIAHLVATPQDTMEHYVQDTRFFYLLIQMVSEVLSHQDRKQVRYLRQVYRWYRHNKHVLHSGPHFGKQRKKVEKMKRALGMPPKAILKLAGKKDREEKHSDQQDVEVSEEDHAEGTDAPPPSLYSPHSVGSAGLLVKTMQPAKELRPPSPVRRVQPTLPDVSSPYSLLTRRAKAVDKGGPTPPPVNLEEEKAYRSAALKKWEEYLNTTNFGQEQLSKLQYVGRSGLPGIPRYTAHDRCLNAEEFTQSIIDNYSLIDEMTKAQQGNAKLDKLKQDLMVNVSLHDFYSRAKNYFPIDYPKYPAFQSRIKSAPPPEPDVGFTIQVKRSKSARVHRHKKDNTPVTNVKLNTIVGLIDSVTEEMSVYKEKMTPDPLPGFRQPAIKFNPKKSPPDRPTRRCTRDRHVPPAQQWKPAFLTETVDWRGRITAEPRKRLPR</sequence>
<dbReference type="Proteomes" id="UP001209878">
    <property type="component" value="Unassembled WGS sequence"/>
</dbReference>
<feature type="region of interest" description="Disordered" evidence="1">
    <location>
        <begin position="138"/>
        <end position="212"/>
    </location>
</feature>
<reference evidence="2" key="1">
    <citation type="journal article" date="2023" name="Mol. Biol. Evol.">
        <title>Third-Generation Sequencing Reveals the Adaptive Role of the Epigenome in Three Deep-Sea Polychaetes.</title>
        <authorList>
            <person name="Perez M."/>
            <person name="Aroh O."/>
            <person name="Sun Y."/>
            <person name="Lan Y."/>
            <person name="Juniper S.K."/>
            <person name="Young C.R."/>
            <person name="Angers B."/>
            <person name="Qian P.Y."/>
        </authorList>
    </citation>
    <scope>NUCLEOTIDE SEQUENCE</scope>
    <source>
        <strain evidence="2">R07B-5</strain>
    </source>
</reference>
<feature type="region of interest" description="Disordered" evidence="1">
    <location>
        <begin position="415"/>
        <end position="456"/>
    </location>
</feature>
<dbReference type="AlphaFoldDB" id="A0AAD9NND3"/>
<evidence type="ECO:0000313" key="3">
    <source>
        <dbReference type="Proteomes" id="UP001209878"/>
    </source>
</evidence>
<dbReference type="EMBL" id="JAODUO010000643">
    <property type="protein sequence ID" value="KAK2176737.1"/>
    <property type="molecule type" value="Genomic_DNA"/>
</dbReference>
<feature type="compositionally biased region" description="Acidic residues" evidence="1">
    <location>
        <begin position="152"/>
        <end position="161"/>
    </location>
</feature>